<name>A0A6L2K807_TANCI</name>
<organism evidence="2">
    <name type="scientific">Tanacetum cinerariifolium</name>
    <name type="common">Dalmatian daisy</name>
    <name type="synonym">Chrysanthemum cinerariifolium</name>
    <dbReference type="NCBI Taxonomy" id="118510"/>
    <lineage>
        <taxon>Eukaryota</taxon>
        <taxon>Viridiplantae</taxon>
        <taxon>Streptophyta</taxon>
        <taxon>Embryophyta</taxon>
        <taxon>Tracheophyta</taxon>
        <taxon>Spermatophyta</taxon>
        <taxon>Magnoliopsida</taxon>
        <taxon>eudicotyledons</taxon>
        <taxon>Gunneridae</taxon>
        <taxon>Pentapetalae</taxon>
        <taxon>asterids</taxon>
        <taxon>campanulids</taxon>
        <taxon>Asterales</taxon>
        <taxon>Asteraceae</taxon>
        <taxon>Asteroideae</taxon>
        <taxon>Anthemideae</taxon>
        <taxon>Anthemidinae</taxon>
        <taxon>Tanacetum</taxon>
    </lineage>
</organism>
<gene>
    <name evidence="2" type="ORF">Tci_017516</name>
</gene>
<dbReference type="AlphaFoldDB" id="A0A6L2K807"/>
<accession>A0A6L2K807</accession>
<evidence type="ECO:0000313" key="2">
    <source>
        <dbReference type="EMBL" id="GEU45538.1"/>
    </source>
</evidence>
<reference evidence="2" key="1">
    <citation type="journal article" date="2019" name="Sci. Rep.">
        <title>Draft genome of Tanacetum cinerariifolium, the natural source of mosquito coil.</title>
        <authorList>
            <person name="Yamashiro T."/>
            <person name="Shiraishi A."/>
            <person name="Satake H."/>
            <person name="Nakayama K."/>
        </authorList>
    </citation>
    <scope>NUCLEOTIDE SEQUENCE</scope>
</reference>
<sequence length="315" mass="36481">MNDVHQGNYFYVSKLPIHHGSVIDEEFLTTHGLARGFFDSINTDPFIGPKWENLFQINEPVYGELVWEFFASFEFDSTPCRCDSTHVGVSFRLGGETQMMSLLELRWMIGLYSKEQLSEAVTCNIPYWLARDLKSVREKDLIYGGMFVTRVAWSFRLLTNSMVYALSVEPKAHIFKKKFLIAMNVLMDLGRGSYCWPATRAVRENAEKTPLPFAKSSSPVQFDIKAAESLFEYELKNTLYTKMHKSQYHLTYDTHQELYDTVTWLMLLDEATMKEGDKPDKFLKKKDHGDDQDEDPSARSNQSIVGNYRFDETNE</sequence>
<feature type="region of interest" description="Disordered" evidence="1">
    <location>
        <begin position="278"/>
        <end position="315"/>
    </location>
</feature>
<comment type="caution">
    <text evidence="2">The sequence shown here is derived from an EMBL/GenBank/DDBJ whole genome shotgun (WGS) entry which is preliminary data.</text>
</comment>
<dbReference type="EMBL" id="BKCJ010001998">
    <property type="protein sequence ID" value="GEU45538.1"/>
    <property type="molecule type" value="Genomic_DNA"/>
</dbReference>
<proteinExistence type="predicted"/>
<protein>
    <submittedName>
        <fullName evidence="2">Uncharacterized protein</fullName>
    </submittedName>
</protein>
<evidence type="ECO:0000256" key="1">
    <source>
        <dbReference type="SAM" id="MobiDB-lite"/>
    </source>
</evidence>